<dbReference type="OrthoDB" id="9789573at2"/>
<keyword evidence="2" id="KW-1185">Reference proteome</keyword>
<dbReference type="SUPFAM" id="SSF82784">
    <property type="entry name" value="OsmC-like"/>
    <property type="match status" value="1"/>
</dbReference>
<protein>
    <submittedName>
        <fullName evidence="1">OsmC family peroxiredoxin</fullName>
    </submittedName>
</protein>
<dbReference type="EMBL" id="QYUL01000003">
    <property type="protein sequence ID" value="RJF79119.1"/>
    <property type="molecule type" value="Genomic_DNA"/>
</dbReference>
<gene>
    <name evidence="1" type="ORF">D3877_20030</name>
</gene>
<name>A0A418VRS9_9PROT</name>
<comment type="caution">
    <text evidence="1">The sequence shown here is derived from an EMBL/GenBank/DDBJ whole genome shotgun (WGS) entry which is preliminary data.</text>
</comment>
<organism evidence="1 2">
    <name type="scientific">Azospirillum cavernae</name>
    <dbReference type="NCBI Taxonomy" id="2320860"/>
    <lineage>
        <taxon>Bacteria</taxon>
        <taxon>Pseudomonadati</taxon>
        <taxon>Pseudomonadota</taxon>
        <taxon>Alphaproteobacteria</taxon>
        <taxon>Rhodospirillales</taxon>
        <taxon>Azospirillaceae</taxon>
        <taxon>Azospirillum</taxon>
    </lineage>
</organism>
<accession>A0A418VRS9</accession>
<reference evidence="1 2" key="1">
    <citation type="submission" date="2018-09" db="EMBL/GenBank/DDBJ databases">
        <authorList>
            <person name="Zhu H."/>
        </authorList>
    </citation>
    <scope>NUCLEOTIDE SEQUENCE [LARGE SCALE GENOMIC DNA]</scope>
    <source>
        <strain evidence="1 2">K2W22B-5</strain>
    </source>
</reference>
<dbReference type="PANTHER" id="PTHR39624">
    <property type="entry name" value="PROTEIN INVOLVED IN RIMO-MEDIATED BETA-METHYLTHIOLATION OF RIBOSOMAL PROTEIN S12 YCAO"/>
    <property type="match status" value="1"/>
</dbReference>
<dbReference type="InterPro" id="IPR036102">
    <property type="entry name" value="OsmC/Ohrsf"/>
</dbReference>
<dbReference type="RefSeq" id="WP_119832577.1">
    <property type="nucleotide sequence ID" value="NZ_QYUL01000003.1"/>
</dbReference>
<proteinExistence type="predicted"/>
<dbReference type="Gene3D" id="3.30.300.20">
    <property type="match status" value="1"/>
</dbReference>
<dbReference type="InterPro" id="IPR003718">
    <property type="entry name" value="OsmC/Ohr_fam"/>
</dbReference>
<sequence>MTDKTTIATITETGDSPYAVAIAIAGRTLTGDEPVAVGGGDLGPSPFDFLTAALGECTAMTVRWYALQQTWPLEKVEVRIAHFKDGRQDVFEKTIHLTGDSLSSDQRASLMSIAAKCPVQRVLEGTPRITTFEYPTA</sequence>
<dbReference type="InterPro" id="IPR015946">
    <property type="entry name" value="KH_dom-like_a/b"/>
</dbReference>
<dbReference type="PANTHER" id="PTHR39624:SF2">
    <property type="entry name" value="OSMC-LIKE PROTEIN"/>
    <property type="match status" value="1"/>
</dbReference>
<dbReference type="Pfam" id="PF02566">
    <property type="entry name" value="OsmC"/>
    <property type="match status" value="1"/>
</dbReference>
<evidence type="ECO:0000313" key="2">
    <source>
        <dbReference type="Proteomes" id="UP000283458"/>
    </source>
</evidence>
<dbReference type="Proteomes" id="UP000283458">
    <property type="component" value="Unassembled WGS sequence"/>
</dbReference>
<evidence type="ECO:0000313" key="1">
    <source>
        <dbReference type="EMBL" id="RJF79119.1"/>
    </source>
</evidence>
<dbReference type="AlphaFoldDB" id="A0A418VRS9"/>